<accession>A0A5C6AWR5</accession>
<dbReference type="Gene3D" id="3.60.15.10">
    <property type="entry name" value="Ribonuclease Z/Hydroxyacylglutathione hydrolase-like"/>
    <property type="match status" value="1"/>
</dbReference>
<feature type="domain" description="Metallo-beta-lactamase" evidence="1">
    <location>
        <begin position="9"/>
        <end position="195"/>
    </location>
</feature>
<dbReference type="PANTHER" id="PTHR43546">
    <property type="entry name" value="UPF0173 METAL-DEPENDENT HYDROLASE MJ1163-RELATED"/>
    <property type="match status" value="1"/>
</dbReference>
<reference evidence="2 3" key="1">
    <citation type="submission" date="2019-02" db="EMBL/GenBank/DDBJ databases">
        <title>Deep-cultivation of Planctomycetes and their phenomic and genomic characterization uncovers novel biology.</title>
        <authorList>
            <person name="Wiegand S."/>
            <person name="Jogler M."/>
            <person name="Boedeker C."/>
            <person name="Pinto D."/>
            <person name="Vollmers J."/>
            <person name="Rivas-Marin E."/>
            <person name="Kohn T."/>
            <person name="Peeters S.H."/>
            <person name="Heuer A."/>
            <person name="Rast P."/>
            <person name="Oberbeckmann S."/>
            <person name="Bunk B."/>
            <person name="Jeske O."/>
            <person name="Meyerdierks A."/>
            <person name="Storesund J.E."/>
            <person name="Kallscheuer N."/>
            <person name="Luecker S."/>
            <person name="Lage O.M."/>
            <person name="Pohl T."/>
            <person name="Merkel B.J."/>
            <person name="Hornburger P."/>
            <person name="Mueller R.-W."/>
            <person name="Bruemmer F."/>
            <person name="Labrenz M."/>
            <person name="Spormann A.M."/>
            <person name="Op Den Camp H."/>
            <person name="Overmann J."/>
            <person name="Amann R."/>
            <person name="Jetten M.S.M."/>
            <person name="Mascher T."/>
            <person name="Medema M.H."/>
            <person name="Devos D.P."/>
            <person name="Kaster A.-K."/>
            <person name="Ovreas L."/>
            <person name="Rohde M."/>
            <person name="Galperin M.Y."/>
            <person name="Jogler C."/>
        </authorList>
    </citation>
    <scope>NUCLEOTIDE SEQUENCE [LARGE SCALE GENOMIC DNA]</scope>
    <source>
        <strain evidence="2 3">Pla100</strain>
    </source>
</reference>
<protein>
    <submittedName>
        <fullName evidence="2">Metal-dependent hydrolase</fullName>
    </submittedName>
</protein>
<dbReference type="SMART" id="SM00849">
    <property type="entry name" value="Lactamase_B"/>
    <property type="match status" value="1"/>
</dbReference>
<dbReference type="SUPFAM" id="SSF56281">
    <property type="entry name" value="Metallo-hydrolase/oxidoreductase"/>
    <property type="match status" value="1"/>
</dbReference>
<sequence>MPLVLTWLSHASWLVETDSYRVLLDPFFTDNPAAAVKADSFDSISHVLVSHGHFDHITDAESIARRNRCPIVSNFEIAEWFAAKGFGCDDLPAPIGMNIGGQTSLPFGSLRMVPAVHSSGLPDGKYGGQAAGFVLTVGKQRVYFACDTAYFSDMKYYAKGVDAAVLPIGDLYTMGVDDCIQSIRLIEPTLVLPTHYGTWPPIDQNPQTWAKKVREQTAAKPIVLNVGERYEVGT</sequence>
<organism evidence="2 3">
    <name type="scientific">Neorhodopirellula pilleata</name>
    <dbReference type="NCBI Taxonomy" id="2714738"/>
    <lineage>
        <taxon>Bacteria</taxon>
        <taxon>Pseudomonadati</taxon>
        <taxon>Planctomycetota</taxon>
        <taxon>Planctomycetia</taxon>
        <taxon>Pirellulales</taxon>
        <taxon>Pirellulaceae</taxon>
        <taxon>Neorhodopirellula</taxon>
    </lineage>
</organism>
<keyword evidence="3" id="KW-1185">Reference proteome</keyword>
<dbReference type="InterPro" id="IPR050114">
    <property type="entry name" value="UPF0173_UPF0282_UlaG_hydrolase"/>
</dbReference>
<dbReference type="Pfam" id="PF12706">
    <property type="entry name" value="Lactamase_B_2"/>
    <property type="match status" value="1"/>
</dbReference>
<dbReference type="AlphaFoldDB" id="A0A5C6AWR5"/>
<dbReference type="InterPro" id="IPR036866">
    <property type="entry name" value="RibonucZ/Hydroxyglut_hydro"/>
</dbReference>
<dbReference type="GO" id="GO:0016787">
    <property type="term" value="F:hydrolase activity"/>
    <property type="evidence" value="ECO:0007669"/>
    <property type="project" value="UniProtKB-KW"/>
</dbReference>
<evidence type="ECO:0000259" key="1">
    <source>
        <dbReference type="SMART" id="SM00849"/>
    </source>
</evidence>
<dbReference type="NCBIfam" id="NF001911">
    <property type="entry name" value="PRK00685.1"/>
    <property type="match status" value="1"/>
</dbReference>
<evidence type="ECO:0000313" key="2">
    <source>
        <dbReference type="EMBL" id="TWU03482.1"/>
    </source>
</evidence>
<dbReference type="OrthoDB" id="9789133at2"/>
<dbReference type="InterPro" id="IPR001279">
    <property type="entry name" value="Metallo-B-lactamas"/>
</dbReference>
<dbReference type="PANTHER" id="PTHR43546:SF3">
    <property type="entry name" value="UPF0173 METAL-DEPENDENT HYDROLASE MJ1163"/>
    <property type="match status" value="1"/>
</dbReference>
<gene>
    <name evidence="2" type="ORF">Pla100_04090</name>
</gene>
<comment type="caution">
    <text evidence="2">The sequence shown here is derived from an EMBL/GenBank/DDBJ whole genome shotgun (WGS) entry which is preliminary data.</text>
</comment>
<dbReference type="RefSeq" id="WP_146575990.1">
    <property type="nucleotide sequence ID" value="NZ_SJPM01000001.1"/>
</dbReference>
<keyword evidence="2" id="KW-0378">Hydrolase</keyword>
<dbReference type="Proteomes" id="UP000316213">
    <property type="component" value="Unassembled WGS sequence"/>
</dbReference>
<proteinExistence type="predicted"/>
<name>A0A5C6AWR5_9BACT</name>
<evidence type="ECO:0000313" key="3">
    <source>
        <dbReference type="Proteomes" id="UP000316213"/>
    </source>
</evidence>
<dbReference type="EMBL" id="SJPM01000001">
    <property type="protein sequence ID" value="TWU03482.1"/>
    <property type="molecule type" value="Genomic_DNA"/>
</dbReference>